<proteinExistence type="predicted"/>
<evidence type="ECO:0008006" key="4">
    <source>
        <dbReference type="Google" id="ProtNLM"/>
    </source>
</evidence>
<dbReference type="Pfam" id="PF17227">
    <property type="entry name" value="DUF5302"/>
    <property type="match status" value="1"/>
</dbReference>
<dbReference type="Proteomes" id="UP000305778">
    <property type="component" value="Unassembled WGS sequence"/>
</dbReference>
<accession>A0A4U0SD87</accession>
<evidence type="ECO:0000313" key="3">
    <source>
        <dbReference type="Proteomes" id="UP000305778"/>
    </source>
</evidence>
<comment type="caution">
    <text evidence="2">The sequence shown here is derived from an EMBL/GenBank/DDBJ whole genome shotgun (WGS) entry which is preliminary data.</text>
</comment>
<dbReference type="EMBL" id="SUMC01000036">
    <property type="protein sequence ID" value="TKA06598.1"/>
    <property type="molecule type" value="Genomic_DNA"/>
</dbReference>
<feature type="compositionally biased region" description="Acidic residues" evidence="1">
    <location>
        <begin position="15"/>
        <end position="30"/>
    </location>
</feature>
<gene>
    <name evidence="2" type="ORF">FCI23_30660</name>
</gene>
<feature type="region of interest" description="Disordered" evidence="1">
    <location>
        <begin position="1"/>
        <end position="82"/>
    </location>
</feature>
<reference evidence="2 3" key="1">
    <citation type="submission" date="2019-04" db="EMBL/GenBank/DDBJ databases">
        <title>Streptomyces oryziradicis sp. nov., a novel actinomycete isolated from rhizosphere soil of rice (Oryza sativa L.).</title>
        <authorList>
            <person name="Li C."/>
        </authorList>
    </citation>
    <scope>NUCLEOTIDE SEQUENCE [LARGE SCALE GENOMIC DNA]</scope>
    <source>
        <strain evidence="2 3">NEAU-C40</strain>
    </source>
</reference>
<dbReference type="RefSeq" id="WP_136727207.1">
    <property type="nucleotide sequence ID" value="NZ_SUMC01000036.1"/>
</dbReference>
<keyword evidence="3" id="KW-1185">Reference proteome</keyword>
<name>A0A4U0SD87_9ACTN</name>
<organism evidence="2 3">
    <name type="scientific">Actinacidiphila oryziradicis</name>
    <dbReference type="NCBI Taxonomy" id="2571141"/>
    <lineage>
        <taxon>Bacteria</taxon>
        <taxon>Bacillati</taxon>
        <taxon>Actinomycetota</taxon>
        <taxon>Actinomycetes</taxon>
        <taxon>Kitasatosporales</taxon>
        <taxon>Streptomycetaceae</taxon>
        <taxon>Actinacidiphila</taxon>
    </lineage>
</organism>
<dbReference type="InterPro" id="IPR035172">
    <property type="entry name" value="DUF5302"/>
</dbReference>
<dbReference type="AlphaFoldDB" id="A0A4U0SD87"/>
<evidence type="ECO:0000313" key="2">
    <source>
        <dbReference type="EMBL" id="TKA06598.1"/>
    </source>
</evidence>
<evidence type="ECO:0000256" key="1">
    <source>
        <dbReference type="SAM" id="MobiDB-lite"/>
    </source>
</evidence>
<protein>
    <recommendedName>
        <fullName evidence="4">DUF5302 domain-containing protein</fullName>
    </recommendedName>
</protein>
<feature type="compositionally biased region" description="Basic and acidic residues" evidence="1">
    <location>
        <begin position="31"/>
        <end position="44"/>
    </location>
</feature>
<sequence>MTDAQQEEPMAAEAADLEESEVPEAAEAPEDDVKRKFREALERKRGLKAGTASGGTGPDRTKIHGAHGRAGGAREFRRKSGG</sequence>
<dbReference type="OrthoDB" id="4319558at2"/>